<dbReference type="InterPro" id="IPR053151">
    <property type="entry name" value="RNase_H-like"/>
</dbReference>
<dbReference type="EMBL" id="AP011775">
    <property type="protein sequence ID" value="BAL57421.1"/>
    <property type="molecule type" value="Genomic_DNA"/>
</dbReference>
<dbReference type="GO" id="GO:0003676">
    <property type="term" value="F:nucleic acid binding"/>
    <property type="evidence" value="ECO:0007669"/>
    <property type="project" value="InterPro"/>
</dbReference>
<reference evidence="2" key="2">
    <citation type="journal article" date="2012" name="PLoS ONE">
        <title>A Deeply Branching Thermophilic Bacterium with an Ancient Acetyl-CoA Pathway Dominates a Subsurface Ecosystem.</title>
        <authorList>
            <person name="Takami H."/>
            <person name="Noguchi H."/>
            <person name="Takaki Y."/>
            <person name="Uchiyama I."/>
            <person name="Toyoda A."/>
            <person name="Nishi S."/>
            <person name="Chee G.-J."/>
            <person name="Arai W."/>
            <person name="Nunoura T."/>
            <person name="Itoh T."/>
            <person name="Hattori M."/>
            <person name="Takai K."/>
        </authorList>
    </citation>
    <scope>NUCLEOTIDE SEQUENCE</scope>
</reference>
<organism evidence="2">
    <name type="scientific">uncultured Acetothermia bacterium</name>
    <dbReference type="NCBI Taxonomy" id="236499"/>
    <lineage>
        <taxon>Bacteria</taxon>
        <taxon>Candidatus Bipolaricaulota</taxon>
        <taxon>environmental samples</taxon>
    </lineage>
</organism>
<dbReference type="PANTHER" id="PTHR47723">
    <property type="entry name" value="OS05G0353850 PROTEIN"/>
    <property type="match status" value="1"/>
</dbReference>
<dbReference type="SUPFAM" id="SSF53098">
    <property type="entry name" value="Ribonuclease H-like"/>
    <property type="match status" value="1"/>
</dbReference>
<dbReference type="CDD" id="cd09279">
    <property type="entry name" value="RNase_HI_like"/>
    <property type="match status" value="1"/>
</dbReference>
<accession>H5SMN5</accession>
<sequence length="180" mass="20628">MEKLFVNIDGAAQGNPGDAAIGIVITDAQGNVVKEIAEYIGRTTNNVAEYRALIEAIKAVLPYAPKRVIFFTDSQLLANQVNGLYRIRRPHLEPLHRQVHELLEQLPSWQVNYVERDANWKAHRLAQKALLEKVAKEAEAGLPERIRRKVELLDELDQRRVLEFVNRLYEESQRDKSPLP</sequence>
<feature type="domain" description="RNase H type-1" evidence="1">
    <location>
        <begin position="1"/>
        <end position="131"/>
    </location>
</feature>
<protein>
    <submittedName>
        <fullName evidence="2">Ribonuclease H</fullName>
    </submittedName>
</protein>
<dbReference type="PROSITE" id="PS50879">
    <property type="entry name" value="RNASE_H_1"/>
    <property type="match status" value="1"/>
</dbReference>
<dbReference type="AlphaFoldDB" id="H5SMN5"/>
<evidence type="ECO:0000259" key="1">
    <source>
        <dbReference type="PROSITE" id="PS50879"/>
    </source>
</evidence>
<name>H5SMN5_9BACT</name>
<dbReference type="GO" id="GO:0004523">
    <property type="term" value="F:RNA-DNA hybrid ribonuclease activity"/>
    <property type="evidence" value="ECO:0007669"/>
    <property type="project" value="InterPro"/>
</dbReference>
<gene>
    <name evidence="2" type="ORF">HGMM_F50D11C30</name>
</gene>
<reference evidence="2" key="1">
    <citation type="journal article" date="2005" name="Environ. Microbiol.">
        <title>Genetic and functional properties of uncultivated thermophilic crenarchaeotes from a subsurface gold mine as revealed by analysis of genome fragments.</title>
        <authorList>
            <person name="Nunoura T."/>
            <person name="Hirayama H."/>
            <person name="Takami H."/>
            <person name="Oida H."/>
            <person name="Nishi S."/>
            <person name="Shimamura S."/>
            <person name="Suzuki Y."/>
            <person name="Inagaki F."/>
            <person name="Takai K."/>
            <person name="Nealson K.H."/>
            <person name="Horikoshi K."/>
        </authorList>
    </citation>
    <scope>NUCLEOTIDE SEQUENCE</scope>
</reference>
<dbReference type="InterPro" id="IPR036397">
    <property type="entry name" value="RNaseH_sf"/>
</dbReference>
<dbReference type="Pfam" id="PF13456">
    <property type="entry name" value="RVT_3"/>
    <property type="match status" value="1"/>
</dbReference>
<dbReference type="InterPro" id="IPR012337">
    <property type="entry name" value="RNaseH-like_sf"/>
</dbReference>
<dbReference type="PANTHER" id="PTHR47723:SF24">
    <property type="entry name" value="RNASE H TYPE-1 DOMAIN-CONTAINING PROTEIN"/>
    <property type="match status" value="1"/>
</dbReference>
<dbReference type="Gene3D" id="3.30.420.10">
    <property type="entry name" value="Ribonuclease H-like superfamily/Ribonuclease H"/>
    <property type="match status" value="1"/>
</dbReference>
<dbReference type="InterPro" id="IPR002156">
    <property type="entry name" value="RNaseH_domain"/>
</dbReference>
<proteinExistence type="predicted"/>
<evidence type="ECO:0000313" key="2">
    <source>
        <dbReference type="EMBL" id="BAL57421.1"/>
    </source>
</evidence>